<evidence type="ECO:0000256" key="2">
    <source>
        <dbReference type="SAM" id="Phobius"/>
    </source>
</evidence>
<keyword evidence="2" id="KW-0472">Membrane</keyword>
<reference evidence="4 5" key="1">
    <citation type="submission" date="2016-07" db="EMBL/GenBank/DDBJ databases">
        <title>Multiple horizontal gene transfer events from other fungi enriched the ability of initially mycotrophic Trichoderma (Ascomycota) to feed on dead plant biomass.</title>
        <authorList>
            <consortium name="DOE Joint Genome Institute"/>
            <person name="Aerts A."/>
            <person name="Atanasova L."/>
            <person name="Chenthamara K."/>
            <person name="Zhang J."/>
            <person name="Grujic M."/>
            <person name="Henrissat B."/>
            <person name="Kuo A."/>
            <person name="Salamov A."/>
            <person name="Lipzen A."/>
            <person name="Labutti K."/>
            <person name="Barry K."/>
            <person name="Miao Y."/>
            <person name="Rahimi M.J."/>
            <person name="Shen Q."/>
            <person name="Grigoriev I.V."/>
            <person name="Kubicek C.P."/>
            <person name="Druzhinina I.S."/>
        </authorList>
    </citation>
    <scope>NUCLEOTIDE SEQUENCE [LARGE SCALE GENOMIC DNA]</scope>
    <source>
        <strain evidence="4 5">CBS 226.95</strain>
    </source>
</reference>
<keyword evidence="1" id="KW-0053">Apoptosis</keyword>
<accession>A0A2T3ZTN2</accession>
<dbReference type="PROSITE" id="PS51135">
    <property type="entry name" value="CIDE_N"/>
    <property type="match status" value="1"/>
</dbReference>
<feature type="domain" description="CIDE-N" evidence="3">
    <location>
        <begin position="1"/>
        <end position="35"/>
    </location>
</feature>
<dbReference type="AlphaFoldDB" id="A0A2T3ZTN2"/>
<keyword evidence="5" id="KW-1185">Reference proteome</keyword>
<evidence type="ECO:0000313" key="4">
    <source>
        <dbReference type="EMBL" id="PTB48164.1"/>
    </source>
</evidence>
<feature type="transmembrane region" description="Helical" evidence="2">
    <location>
        <begin position="44"/>
        <end position="64"/>
    </location>
</feature>
<dbReference type="GeneID" id="36622937"/>
<dbReference type="RefSeq" id="XP_024767841.1">
    <property type="nucleotide sequence ID" value="XM_024914371.1"/>
</dbReference>
<evidence type="ECO:0000313" key="5">
    <source>
        <dbReference type="Proteomes" id="UP000241690"/>
    </source>
</evidence>
<proteinExistence type="predicted"/>
<keyword evidence="2" id="KW-1133">Transmembrane helix</keyword>
<name>A0A2T3ZTN2_TRIHA</name>
<gene>
    <name evidence="4" type="ORF">M431DRAFT_333002</name>
</gene>
<dbReference type="EMBL" id="KZ679702">
    <property type="protein sequence ID" value="PTB48164.1"/>
    <property type="molecule type" value="Genomic_DNA"/>
</dbReference>
<feature type="transmembrane region" description="Helical" evidence="2">
    <location>
        <begin position="120"/>
        <end position="146"/>
    </location>
</feature>
<sequence>MLQEHVTLHQDEDFFSALGLDYVLVFMIPQESWAECWQATRRNLLAQAAILTLSCAVCFFFIFFLFPSFVVYCLAFKSFFSLFFCSHWHWEDFDGMGIPGWGGVVYDNPPFLSSALHVSAALFSILSCSLLSLTWSFICLSFYFLVCP</sequence>
<protein>
    <recommendedName>
        <fullName evidence="3">CIDE-N domain-containing protein</fullName>
    </recommendedName>
</protein>
<dbReference type="GO" id="GO:0006915">
    <property type="term" value="P:apoptotic process"/>
    <property type="evidence" value="ECO:0007669"/>
    <property type="project" value="UniProtKB-KW"/>
</dbReference>
<evidence type="ECO:0000256" key="1">
    <source>
        <dbReference type="ARBA" id="ARBA00022703"/>
    </source>
</evidence>
<dbReference type="Proteomes" id="UP000241690">
    <property type="component" value="Unassembled WGS sequence"/>
</dbReference>
<dbReference type="InterPro" id="IPR003508">
    <property type="entry name" value="CIDE-N_dom"/>
</dbReference>
<evidence type="ECO:0000259" key="3">
    <source>
        <dbReference type="PROSITE" id="PS51135"/>
    </source>
</evidence>
<keyword evidence="2" id="KW-0812">Transmembrane</keyword>
<organism evidence="4 5">
    <name type="scientific">Trichoderma harzianum CBS 226.95</name>
    <dbReference type="NCBI Taxonomy" id="983964"/>
    <lineage>
        <taxon>Eukaryota</taxon>
        <taxon>Fungi</taxon>
        <taxon>Dikarya</taxon>
        <taxon>Ascomycota</taxon>
        <taxon>Pezizomycotina</taxon>
        <taxon>Sordariomycetes</taxon>
        <taxon>Hypocreomycetidae</taxon>
        <taxon>Hypocreales</taxon>
        <taxon>Hypocreaceae</taxon>
        <taxon>Trichoderma</taxon>
    </lineage>
</organism>